<dbReference type="InterPro" id="IPR029039">
    <property type="entry name" value="Flavoprotein-like_sf"/>
</dbReference>
<evidence type="ECO:0000313" key="3">
    <source>
        <dbReference type="Proteomes" id="UP000182624"/>
    </source>
</evidence>
<feature type="transmembrane region" description="Helical" evidence="1">
    <location>
        <begin position="210"/>
        <end position="231"/>
    </location>
</feature>
<evidence type="ECO:0008006" key="4">
    <source>
        <dbReference type="Google" id="ProtNLM"/>
    </source>
</evidence>
<dbReference type="OrthoDB" id="1026745at2"/>
<dbReference type="Gene3D" id="3.40.50.360">
    <property type="match status" value="1"/>
</dbReference>
<protein>
    <recommendedName>
        <fullName evidence="4">NADPH-dependent FMN reductase</fullName>
    </recommendedName>
</protein>
<name>A0A1I5RX18_9FIRM</name>
<dbReference type="Proteomes" id="UP000182624">
    <property type="component" value="Unassembled WGS sequence"/>
</dbReference>
<feature type="transmembrane region" description="Helical" evidence="1">
    <location>
        <begin position="140"/>
        <end position="159"/>
    </location>
</feature>
<keyword evidence="3" id="KW-1185">Reference proteome</keyword>
<organism evidence="2 3">
    <name type="scientific">Butyrivibrio proteoclasticus</name>
    <dbReference type="NCBI Taxonomy" id="43305"/>
    <lineage>
        <taxon>Bacteria</taxon>
        <taxon>Bacillati</taxon>
        <taxon>Bacillota</taxon>
        <taxon>Clostridia</taxon>
        <taxon>Lachnospirales</taxon>
        <taxon>Lachnospiraceae</taxon>
        <taxon>Butyrivibrio</taxon>
    </lineage>
</organism>
<proteinExistence type="predicted"/>
<reference evidence="3" key="1">
    <citation type="submission" date="2016-10" db="EMBL/GenBank/DDBJ databases">
        <authorList>
            <person name="Varghese N."/>
            <person name="Submissions S."/>
        </authorList>
    </citation>
    <scope>NUCLEOTIDE SEQUENCE [LARGE SCALE GENOMIC DNA]</scope>
    <source>
        <strain evidence="3">P18</strain>
    </source>
</reference>
<accession>A0A1I5RX18</accession>
<feature type="transmembrane region" description="Helical" evidence="1">
    <location>
        <begin position="179"/>
        <end position="198"/>
    </location>
</feature>
<dbReference type="SUPFAM" id="SSF52218">
    <property type="entry name" value="Flavoproteins"/>
    <property type="match status" value="1"/>
</dbReference>
<dbReference type="RefSeq" id="WP_074884846.1">
    <property type="nucleotide sequence ID" value="NZ_FOXO01000005.1"/>
</dbReference>
<dbReference type="AlphaFoldDB" id="A0A1I5RX18"/>
<dbReference type="EMBL" id="FOXO01000005">
    <property type="protein sequence ID" value="SFP63065.1"/>
    <property type="molecule type" value="Genomic_DNA"/>
</dbReference>
<keyword evidence="1" id="KW-1133">Transmembrane helix</keyword>
<sequence length="250" mass="28383">MKTVFIDCSPKKRLSASGFIADMTSIFVSGTKKRMKLRTKADYENILKELEDADAVVFAMPLYVDGVPSHVLPFLREMEVWCKSNNPKIRVYTIANNGFIEGRQNEPLMQIMENFCIRSKIKWCGGLGIGGGVMMNVMRIMIVVVFAVTILNLILTGIDSGNFLDRNVLLNFLKNVAEVLFFGCGIITFDIWIASYINRGKEYGKHYTRIMLPSFLFILAADIFFTVVSIVKGGIFRGWFSKKKPEERMK</sequence>
<evidence type="ECO:0000313" key="2">
    <source>
        <dbReference type="EMBL" id="SFP63065.1"/>
    </source>
</evidence>
<gene>
    <name evidence="2" type="ORF">SAMN04487928_10510</name>
</gene>
<keyword evidence="1" id="KW-0472">Membrane</keyword>
<evidence type="ECO:0000256" key="1">
    <source>
        <dbReference type="SAM" id="Phobius"/>
    </source>
</evidence>
<keyword evidence="1" id="KW-0812">Transmembrane</keyword>